<sequence length="365" mass="40537">MKIAYLSSSTLPSTQANSVHVMKMCSALASEGHNVTLVGQQGHTKKNSSIWSNYGVNSNFGIKFVKRFAGKLGSVLYGAGVAWYLTSLKPTLLYGRCPHSLFFSCGLGISFIYEAHSLPGNQFRYGLERLLFLNPNFKRLIVISNALKQAYLEKFSVLKGKDIVVAHDGADVSNVPGGCRTRNNKSAKLKVGYVGSLYPGKGMEVIARLARTAPEYEYHVVGANGLFDKWRQELEERVIFHGQVQAALVPELMQSFDILLLPPQNKVETAQGGDIARFMSPLKMFEYMSASRPIVASDLPVIREVLVHEHSALLVDPRDILGWCAALRRISDDPLLAEKMSKNAYETLLRSYSWRVRAKLVIPLL</sequence>
<name>A0A545U440_9GAMM</name>
<feature type="domain" description="Glycosyltransferase subfamily 4-like N-terminal" evidence="3">
    <location>
        <begin position="19"/>
        <end position="173"/>
    </location>
</feature>
<dbReference type="GO" id="GO:0016757">
    <property type="term" value="F:glycosyltransferase activity"/>
    <property type="evidence" value="ECO:0007669"/>
    <property type="project" value="UniProtKB-KW"/>
</dbReference>
<dbReference type="InterPro" id="IPR028098">
    <property type="entry name" value="Glyco_trans_4-like_N"/>
</dbReference>
<dbReference type="RefSeq" id="WP_142903310.1">
    <property type="nucleotide sequence ID" value="NZ_ML660089.1"/>
</dbReference>
<dbReference type="CDD" id="cd03801">
    <property type="entry name" value="GT4_PimA-like"/>
    <property type="match status" value="1"/>
</dbReference>
<comment type="caution">
    <text evidence="4">The sequence shown here is derived from an EMBL/GenBank/DDBJ whole genome shotgun (WGS) entry which is preliminary data.</text>
</comment>
<dbReference type="Gene3D" id="3.40.50.2000">
    <property type="entry name" value="Glycogen Phosphorylase B"/>
    <property type="match status" value="2"/>
</dbReference>
<dbReference type="Pfam" id="PF13439">
    <property type="entry name" value="Glyco_transf_4"/>
    <property type="match status" value="1"/>
</dbReference>
<keyword evidence="1" id="KW-0328">Glycosyltransferase</keyword>
<dbReference type="SUPFAM" id="SSF53756">
    <property type="entry name" value="UDP-Glycosyltransferase/glycogen phosphorylase"/>
    <property type="match status" value="1"/>
</dbReference>
<dbReference type="Proteomes" id="UP000319732">
    <property type="component" value="Unassembled WGS sequence"/>
</dbReference>
<dbReference type="Pfam" id="PF13692">
    <property type="entry name" value="Glyco_trans_1_4"/>
    <property type="match status" value="1"/>
</dbReference>
<accession>A0A545U440</accession>
<evidence type="ECO:0000256" key="2">
    <source>
        <dbReference type="ARBA" id="ARBA00022679"/>
    </source>
</evidence>
<dbReference type="AlphaFoldDB" id="A0A545U440"/>
<protein>
    <submittedName>
        <fullName evidence="4">Glycosyltransferase family 4 protein</fullName>
    </submittedName>
</protein>
<dbReference type="OrthoDB" id="9764577at2"/>
<dbReference type="EMBL" id="VHSG01000006">
    <property type="protein sequence ID" value="TQV84230.1"/>
    <property type="molecule type" value="Genomic_DNA"/>
</dbReference>
<reference evidence="4 5" key="1">
    <citation type="submission" date="2019-06" db="EMBL/GenBank/DDBJ databases">
        <title>Whole genome sequence for Cellvibrionaceae sp. R142.</title>
        <authorList>
            <person name="Wang G."/>
        </authorList>
    </citation>
    <scope>NUCLEOTIDE SEQUENCE [LARGE SCALE GENOMIC DNA]</scope>
    <source>
        <strain evidence="4 5">R142</strain>
    </source>
</reference>
<evidence type="ECO:0000313" key="5">
    <source>
        <dbReference type="Proteomes" id="UP000319732"/>
    </source>
</evidence>
<keyword evidence="2 4" id="KW-0808">Transferase</keyword>
<proteinExistence type="predicted"/>
<evidence type="ECO:0000313" key="4">
    <source>
        <dbReference type="EMBL" id="TQV84230.1"/>
    </source>
</evidence>
<evidence type="ECO:0000256" key="1">
    <source>
        <dbReference type="ARBA" id="ARBA00022676"/>
    </source>
</evidence>
<dbReference type="PANTHER" id="PTHR12526">
    <property type="entry name" value="GLYCOSYLTRANSFERASE"/>
    <property type="match status" value="1"/>
</dbReference>
<gene>
    <name evidence="4" type="ORF">FKG94_06115</name>
</gene>
<dbReference type="PANTHER" id="PTHR12526:SF629">
    <property type="entry name" value="TEICHURONIC ACID BIOSYNTHESIS GLYCOSYLTRANSFERASE TUAH-RELATED"/>
    <property type="match status" value="1"/>
</dbReference>
<evidence type="ECO:0000259" key="3">
    <source>
        <dbReference type="Pfam" id="PF13439"/>
    </source>
</evidence>
<organism evidence="4 5">
    <name type="scientific">Exilibacterium tricleocarpae</name>
    <dbReference type="NCBI Taxonomy" id="2591008"/>
    <lineage>
        <taxon>Bacteria</taxon>
        <taxon>Pseudomonadati</taxon>
        <taxon>Pseudomonadota</taxon>
        <taxon>Gammaproteobacteria</taxon>
        <taxon>Cellvibrionales</taxon>
        <taxon>Cellvibrionaceae</taxon>
        <taxon>Exilibacterium</taxon>
    </lineage>
</organism>
<keyword evidence="5" id="KW-1185">Reference proteome</keyword>